<dbReference type="STRING" id="1802399.A3E39_03405"/>
<proteinExistence type="predicted"/>
<sequence length="246" mass="27284">MSRILITIPTWNEAMIIERSLATLGDACTRLLPDHDVTIEVADNGSTDGTSDIVRSTLGARPERSRRALCTTPTQGKGLAVKTSWLAHRDDADVFVFLDADLAADLNALPRLVGPIVGGRADLVCGSRFLPGADVQRKASRELASRLFRLMQRLVLHLHVQDAHCGFKAASARLVRDVVSHCEETGWMFDSELIARTARAGLTIKEIPVSWIEHRDPSRRSALSLWRHGYGFVIGLFRIKNRLNKQ</sequence>
<dbReference type="Gene3D" id="3.90.550.10">
    <property type="entry name" value="Spore Coat Polysaccharide Biosynthesis Protein SpsA, Chain A"/>
    <property type="match status" value="1"/>
</dbReference>
<evidence type="ECO:0000313" key="3">
    <source>
        <dbReference type="Proteomes" id="UP000176603"/>
    </source>
</evidence>
<gene>
    <name evidence="2" type="ORF">A3E39_03405</name>
</gene>
<comment type="caution">
    <text evidence="2">The sequence shown here is derived from an EMBL/GenBank/DDBJ whole genome shotgun (WGS) entry which is preliminary data.</text>
</comment>
<accession>A0A1F7UPC3</accession>
<dbReference type="Pfam" id="PF00535">
    <property type="entry name" value="Glycos_transf_2"/>
    <property type="match status" value="1"/>
</dbReference>
<dbReference type="EMBL" id="MGEH01000006">
    <property type="protein sequence ID" value="OGL79558.1"/>
    <property type="molecule type" value="Genomic_DNA"/>
</dbReference>
<dbReference type="InterPro" id="IPR029044">
    <property type="entry name" value="Nucleotide-diphossugar_trans"/>
</dbReference>
<dbReference type="Proteomes" id="UP000176603">
    <property type="component" value="Unassembled WGS sequence"/>
</dbReference>
<evidence type="ECO:0000313" key="2">
    <source>
        <dbReference type="EMBL" id="OGL79558.1"/>
    </source>
</evidence>
<dbReference type="AlphaFoldDB" id="A0A1F7UPC3"/>
<dbReference type="PANTHER" id="PTHR48090">
    <property type="entry name" value="UNDECAPRENYL-PHOSPHATE 4-DEOXY-4-FORMAMIDO-L-ARABINOSE TRANSFERASE-RELATED"/>
    <property type="match status" value="1"/>
</dbReference>
<name>A0A1F7UPC3_9BACT</name>
<dbReference type="InterPro" id="IPR001173">
    <property type="entry name" value="Glyco_trans_2-like"/>
</dbReference>
<dbReference type="InterPro" id="IPR050256">
    <property type="entry name" value="Glycosyltransferase_2"/>
</dbReference>
<evidence type="ECO:0000259" key="1">
    <source>
        <dbReference type="Pfam" id="PF00535"/>
    </source>
</evidence>
<protein>
    <recommendedName>
        <fullName evidence="1">Glycosyltransferase 2-like domain-containing protein</fullName>
    </recommendedName>
</protein>
<dbReference type="SUPFAM" id="SSF53448">
    <property type="entry name" value="Nucleotide-diphospho-sugar transferases"/>
    <property type="match status" value="1"/>
</dbReference>
<dbReference type="PANTHER" id="PTHR48090:SF7">
    <property type="entry name" value="RFBJ PROTEIN"/>
    <property type="match status" value="1"/>
</dbReference>
<organism evidence="2 3">
    <name type="scientific">Candidatus Uhrbacteria bacterium RIFCSPHIGHO2_12_FULL_60_25</name>
    <dbReference type="NCBI Taxonomy" id="1802399"/>
    <lineage>
        <taxon>Bacteria</taxon>
        <taxon>Candidatus Uhriibacteriota</taxon>
    </lineage>
</organism>
<reference evidence="2 3" key="1">
    <citation type="journal article" date="2016" name="Nat. Commun.">
        <title>Thousands of microbial genomes shed light on interconnected biogeochemical processes in an aquifer system.</title>
        <authorList>
            <person name="Anantharaman K."/>
            <person name="Brown C.T."/>
            <person name="Hug L.A."/>
            <person name="Sharon I."/>
            <person name="Castelle C.J."/>
            <person name="Probst A.J."/>
            <person name="Thomas B.C."/>
            <person name="Singh A."/>
            <person name="Wilkins M.J."/>
            <person name="Karaoz U."/>
            <person name="Brodie E.L."/>
            <person name="Williams K.H."/>
            <person name="Hubbard S.S."/>
            <person name="Banfield J.F."/>
        </authorList>
    </citation>
    <scope>NUCLEOTIDE SEQUENCE [LARGE SCALE GENOMIC DNA]</scope>
</reference>
<feature type="domain" description="Glycosyltransferase 2-like" evidence="1">
    <location>
        <begin position="6"/>
        <end position="177"/>
    </location>
</feature>